<keyword evidence="3" id="KW-0812">Transmembrane</keyword>
<gene>
    <name evidence="4" type="ORF">PCON_12732</name>
</gene>
<dbReference type="Gene3D" id="2.120.10.70">
    <property type="entry name" value="Fucose-specific lectin"/>
    <property type="match status" value="1"/>
</dbReference>
<dbReference type="AlphaFoldDB" id="U4L6X2"/>
<comment type="similarity">
    <text evidence="1">Belongs to the fungal fucose-specific lectin family.</text>
</comment>
<accession>U4L6X2</accession>
<keyword evidence="5" id="KW-1185">Reference proteome</keyword>
<evidence type="ECO:0000313" key="5">
    <source>
        <dbReference type="Proteomes" id="UP000018144"/>
    </source>
</evidence>
<organism evidence="4 5">
    <name type="scientific">Pyronema omphalodes (strain CBS 100304)</name>
    <name type="common">Pyronema confluens</name>
    <dbReference type="NCBI Taxonomy" id="1076935"/>
    <lineage>
        <taxon>Eukaryota</taxon>
        <taxon>Fungi</taxon>
        <taxon>Dikarya</taxon>
        <taxon>Ascomycota</taxon>
        <taxon>Pezizomycotina</taxon>
        <taxon>Pezizomycetes</taxon>
        <taxon>Pezizales</taxon>
        <taxon>Pyronemataceae</taxon>
        <taxon>Pyronema</taxon>
    </lineage>
</organism>
<evidence type="ECO:0000256" key="2">
    <source>
        <dbReference type="SAM" id="MobiDB-lite"/>
    </source>
</evidence>
<keyword evidence="3" id="KW-1133">Transmembrane helix</keyword>
<protein>
    <submittedName>
        <fullName evidence="4">Uncharacterized protein</fullName>
    </submittedName>
</protein>
<evidence type="ECO:0000256" key="1">
    <source>
        <dbReference type="ARBA" id="ARBA00009042"/>
    </source>
</evidence>
<feature type="region of interest" description="Disordered" evidence="2">
    <location>
        <begin position="1"/>
        <end position="34"/>
    </location>
</feature>
<dbReference type="Proteomes" id="UP000018144">
    <property type="component" value="Unassembled WGS sequence"/>
</dbReference>
<dbReference type="SUPFAM" id="SSF89372">
    <property type="entry name" value="Fucose-specific lectin"/>
    <property type="match status" value="1"/>
</dbReference>
<dbReference type="Pfam" id="PF07938">
    <property type="entry name" value="Fungal_lectin"/>
    <property type="match status" value="1"/>
</dbReference>
<name>U4L6X2_PYROM</name>
<dbReference type="EMBL" id="HF935781">
    <property type="protein sequence ID" value="CCX13139.1"/>
    <property type="molecule type" value="Genomic_DNA"/>
</dbReference>
<proteinExistence type="inferred from homology"/>
<evidence type="ECO:0000256" key="3">
    <source>
        <dbReference type="SAM" id="Phobius"/>
    </source>
</evidence>
<feature type="transmembrane region" description="Helical" evidence="3">
    <location>
        <begin position="59"/>
        <end position="79"/>
    </location>
</feature>
<evidence type="ECO:0000313" key="4">
    <source>
        <dbReference type="EMBL" id="CCX13139.1"/>
    </source>
</evidence>
<dbReference type="OrthoDB" id="407298at2759"/>
<keyword evidence="3" id="KW-0472">Membrane</keyword>
<sequence>MATSRIDTSVPPAYERQGAYSPLEPTPPVLPTTIPAAQPKSEVAVIHQQTWARRNRGKIIGGTILVCAIALIFGLAFGLTHKPDHKDYDSKTHSTGVRPFRPKTVDGVTPLAAVWTNDNGTKIFTQNNATGYITVSALGKGGVNMTQEIIKPNLAASNYTPLAAVAWDGGKEIRLFYFSDDSTNHTRTLQEYSWSASTGVWAEGSISTANIQAYNQSKVAATFLPSTNQVRLYYESTAVGNIQELSYNITNNSGQKWDAINHSHSSTNNYDLSLDSGSDIAAITVNGTELRLYSVRNGDISEMSWPTSDGVNVPIHNINWVTTTSNINVSYFQPYYVVPKTPITAVRWEGNGSANTLAFQHVLYYELPYSPTSSVFTTDRDIEISDIYQVPQKLDTTGSVSGPGKASWKGSVFGDSADIFGMPFAMRIVKGSKMVALAEDNFVSVYFHAGDGIRSIMYDATKVLPVANSQEWWRSGSSSQHVPKDKY</sequence>
<dbReference type="InterPro" id="IPR012475">
    <property type="entry name" value="Fungal_lectin"/>
</dbReference>
<reference evidence="4 5" key="1">
    <citation type="journal article" date="2013" name="PLoS Genet.">
        <title>The genome and development-dependent transcriptomes of Pyronema confluens: a window into fungal evolution.</title>
        <authorList>
            <person name="Traeger S."/>
            <person name="Altegoer F."/>
            <person name="Freitag M."/>
            <person name="Gabaldon T."/>
            <person name="Kempken F."/>
            <person name="Kumar A."/>
            <person name="Marcet-Houben M."/>
            <person name="Poggeler S."/>
            <person name="Stajich J.E."/>
            <person name="Nowrousian M."/>
        </authorList>
    </citation>
    <scope>NUCLEOTIDE SEQUENCE [LARGE SCALE GENOMIC DNA]</scope>
    <source>
        <strain evidence="5">CBS 100304</strain>
        <tissue evidence="4">Vegetative mycelium</tissue>
    </source>
</reference>